<dbReference type="InterPro" id="IPR027417">
    <property type="entry name" value="P-loop_NTPase"/>
</dbReference>
<dbReference type="InterPro" id="IPR041685">
    <property type="entry name" value="AAA_GajA/Old/RecF-like"/>
</dbReference>
<proteinExistence type="predicted"/>
<evidence type="ECO:0000313" key="4">
    <source>
        <dbReference type="Proteomes" id="UP000579281"/>
    </source>
</evidence>
<dbReference type="Pfam" id="PF20469">
    <property type="entry name" value="OLD-like_TOPRIM"/>
    <property type="match status" value="1"/>
</dbReference>
<dbReference type="InterPro" id="IPR051396">
    <property type="entry name" value="Bact_Antivir_Def_Nuclease"/>
</dbReference>
<keyword evidence="3" id="KW-0378">Hydrolase</keyword>
<reference evidence="3 4" key="1">
    <citation type="submission" date="2020-08" db="EMBL/GenBank/DDBJ databases">
        <title>Genomic Encyclopedia of Type Strains, Phase IV (KMG-IV): sequencing the most valuable type-strain genomes for metagenomic binning, comparative biology and taxonomic classification.</title>
        <authorList>
            <person name="Goeker M."/>
        </authorList>
    </citation>
    <scope>NUCLEOTIDE SEQUENCE [LARGE SCALE GENOMIC DNA]</scope>
    <source>
        <strain evidence="3 4">DSM 103526</strain>
    </source>
</reference>
<accession>A0A841KSQ9</accession>
<organism evidence="3 4">
    <name type="scientific">Anaerosolibacter carboniphilus</name>
    <dbReference type="NCBI Taxonomy" id="1417629"/>
    <lineage>
        <taxon>Bacteria</taxon>
        <taxon>Bacillati</taxon>
        <taxon>Bacillota</taxon>
        <taxon>Clostridia</taxon>
        <taxon>Peptostreptococcales</taxon>
        <taxon>Thermotaleaceae</taxon>
        <taxon>Anaerosolibacter</taxon>
    </lineage>
</organism>
<sequence>MYIYKIIVENFRTIKSLDWKPNKDINIIIGPNGCGKSSLATALDYLLNPYLQWYNRTLSEMDYYNRDTEKPILIEVWFKDVEDFVIDDGELFLEHINEDDQICESGKDLVLITKFKGCSDRKVSHTIVANGKEHPFRQTHKGILNYKYIEADRDPLKELSFVNNSVLSKVIQNDKLSDLVQGIINDFNNSSSSSLMNDPYFKEILESLGRRFANFDLISNDEVAIGVEATELTERKTLQSFSLVCKNKNTSNYIPLKYQSRGIKNLMLLITLQEAMSNNGILYLEEPEQNLEPFMQRKIIKRISTSNSGQIFFTTHSIEVAKVYDFENIFLMKNGEIYNLPSPQEVDNAFESRIEKFAKRELISGLFAKGILLVEGDSELSGLPLFSQEHVNGLEDSGVEIIKGDGKNNVFKYALFYHKCGVPSISLVDNDSDITWLLDEYSKNKIRSMILKQPKDYETSIVNMKVFQDCWIELFEEKYPFKEYKDNYLKPFASKDSKSEILKQKYQNDEKNIKKVKTIEELVELLNADEVYEYKKQFLHLNLAGIINAKFVAAYLISKAEEKEIQDFIPVAFSNIFKLIGVYMGNNSICTNSVKCVVNKIIDNSFEHMDICEQCGSISPDYTNVLQVKGDL</sequence>
<dbReference type="AlphaFoldDB" id="A0A841KSQ9"/>
<dbReference type="EMBL" id="JACHEN010000005">
    <property type="protein sequence ID" value="MBB6215070.1"/>
    <property type="molecule type" value="Genomic_DNA"/>
</dbReference>
<gene>
    <name evidence="3" type="ORF">HNQ80_001159</name>
</gene>
<dbReference type="Proteomes" id="UP000579281">
    <property type="component" value="Unassembled WGS sequence"/>
</dbReference>
<dbReference type="SUPFAM" id="SSF52540">
    <property type="entry name" value="P-loop containing nucleoside triphosphate hydrolases"/>
    <property type="match status" value="1"/>
</dbReference>
<feature type="domain" description="Endonuclease GajA/Old nuclease/RecF-like AAA" evidence="1">
    <location>
        <begin position="1"/>
        <end position="320"/>
    </location>
</feature>
<dbReference type="Pfam" id="PF13175">
    <property type="entry name" value="AAA_15"/>
    <property type="match status" value="1"/>
</dbReference>
<dbReference type="InterPro" id="IPR034139">
    <property type="entry name" value="TOPRIM_OLD"/>
</dbReference>
<evidence type="ECO:0000259" key="1">
    <source>
        <dbReference type="Pfam" id="PF13175"/>
    </source>
</evidence>
<evidence type="ECO:0000259" key="2">
    <source>
        <dbReference type="Pfam" id="PF20469"/>
    </source>
</evidence>
<keyword evidence="4" id="KW-1185">Reference proteome</keyword>
<dbReference type="PANTHER" id="PTHR43581">
    <property type="entry name" value="ATP/GTP PHOSPHATASE"/>
    <property type="match status" value="1"/>
</dbReference>
<dbReference type="GO" id="GO:0004519">
    <property type="term" value="F:endonuclease activity"/>
    <property type="evidence" value="ECO:0007669"/>
    <property type="project" value="UniProtKB-KW"/>
</dbReference>
<keyword evidence="3" id="KW-0255">Endonuclease</keyword>
<dbReference type="RefSeq" id="WP_184309032.1">
    <property type="nucleotide sequence ID" value="NZ_JACHEN010000005.1"/>
</dbReference>
<feature type="domain" description="OLD protein-like TOPRIM" evidence="2">
    <location>
        <begin position="366"/>
        <end position="431"/>
    </location>
</feature>
<keyword evidence="3" id="KW-0540">Nuclease</keyword>
<evidence type="ECO:0000313" key="3">
    <source>
        <dbReference type="EMBL" id="MBB6215070.1"/>
    </source>
</evidence>
<dbReference type="Gene3D" id="3.40.50.300">
    <property type="entry name" value="P-loop containing nucleotide triphosphate hydrolases"/>
    <property type="match status" value="1"/>
</dbReference>
<protein>
    <submittedName>
        <fullName evidence="3">Putative ATP-dependent endonuclease of OLD family</fullName>
    </submittedName>
</protein>
<name>A0A841KSQ9_9FIRM</name>
<dbReference type="PANTHER" id="PTHR43581:SF4">
    <property type="entry name" value="ATP_GTP PHOSPHATASE"/>
    <property type="match status" value="1"/>
</dbReference>
<comment type="caution">
    <text evidence="3">The sequence shown here is derived from an EMBL/GenBank/DDBJ whole genome shotgun (WGS) entry which is preliminary data.</text>
</comment>